<evidence type="ECO:0000313" key="2">
    <source>
        <dbReference type="Proteomes" id="UP000828390"/>
    </source>
</evidence>
<proteinExistence type="predicted"/>
<organism evidence="1 2">
    <name type="scientific">Dreissena polymorpha</name>
    <name type="common">Zebra mussel</name>
    <name type="synonym">Mytilus polymorpha</name>
    <dbReference type="NCBI Taxonomy" id="45954"/>
    <lineage>
        <taxon>Eukaryota</taxon>
        <taxon>Metazoa</taxon>
        <taxon>Spiralia</taxon>
        <taxon>Lophotrochozoa</taxon>
        <taxon>Mollusca</taxon>
        <taxon>Bivalvia</taxon>
        <taxon>Autobranchia</taxon>
        <taxon>Heteroconchia</taxon>
        <taxon>Euheterodonta</taxon>
        <taxon>Imparidentia</taxon>
        <taxon>Neoheterodontei</taxon>
        <taxon>Myida</taxon>
        <taxon>Dreissenoidea</taxon>
        <taxon>Dreissenidae</taxon>
        <taxon>Dreissena</taxon>
    </lineage>
</organism>
<reference evidence="1" key="1">
    <citation type="journal article" date="2019" name="bioRxiv">
        <title>The Genome of the Zebra Mussel, Dreissena polymorpha: A Resource for Invasive Species Research.</title>
        <authorList>
            <person name="McCartney M.A."/>
            <person name="Auch B."/>
            <person name="Kono T."/>
            <person name="Mallez S."/>
            <person name="Zhang Y."/>
            <person name="Obille A."/>
            <person name="Becker A."/>
            <person name="Abrahante J.E."/>
            <person name="Garbe J."/>
            <person name="Badalamenti J.P."/>
            <person name="Herman A."/>
            <person name="Mangelson H."/>
            <person name="Liachko I."/>
            <person name="Sullivan S."/>
            <person name="Sone E.D."/>
            <person name="Koren S."/>
            <person name="Silverstein K.A.T."/>
            <person name="Beckman K.B."/>
            <person name="Gohl D.M."/>
        </authorList>
    </citation>
    <scope>NUCLEOTIDE SEQUENCE</scope>
    <source>
        <strain evidence="1">Duluth1</strain>
        <tissue evidence="1">Whole animal</tissue>
    </source>
</reference>
<gene>
    <name evidence="1" type="ORF">DPMN_094463</name>
</gene>
<sequence>MSSGNPSTLFVIETDFKLAVYFIGTNVLTNFKFGSDFIGANVLTNVKNGSDFIGAYVLTEFNEDWAIYVASRVFTSFSLEFDLLHIVSDFIGTHVLTKFHENWSINASVESTCRTTNKEKVTTKANH</sequence>
<keyword evidence="2" id="KW-1185">Reference proteome</keyword>
<name>A0A9D4L654_DREPO</name>
<dbReference type="Proteomes" id="UP000828390">
    <property type="component" value="Unassembled WGS sequence"/>
</dbReference>
<reference evidence="1" key="2">
    <citation type="submission" date="2020-11" db="EMBL/GenBank/DDBJ databases">
        <authorList>
            <person name="McCartney M.A."/>
            <person name="Auch B."/>
            <person name="Kono T."/>
            <person name="Mallez S."/>
            <person name="Becker A."/>
            <person name="Gohl D.M."/>
            <person name="Silverstein K.A.T."/>
            <person name="Koren S."/>
            <person name="Bechman K.B."/>
            <person name="Herman A."/>
            <person name="Abrahante J.E."/>
            <person name="Garbe J."/>
        </authorList>
    </citation>
    <scope>NUCLEOTIDE SEQUENCE</scope>
    <source>
        <strain evidence="1">Duluth1</strain>
        <tissue evidence="1">Whole animal</tissue>
    </source>
</reference>
<evidence type="ECO:0000313" key="1">
    <source>
        <dbReference type="EMBL" id="KAH3851974.1"/>
    </source>
</evidence>
<accession>A0A9D4L654</accession>
<dbReference type="EMBL" id="JAIWYP010000003">
    <property type="protein sequence ID" value="KAH3851974.1"/>
    <property type="molecule type" value="Genomic_DNA"/>
</dbReference>
<dbReference type="AlphaFoldDB" id="A0A9D4L654"/>
<protein>
    <submittedName>
        <fullName evidence="1">Uncharacterized protein</fullName>
    </submittedName>
</protein>
<comment type="caution">
    <text evidence="1">The sequence shown here is derived from an EMBL/GenBank/DDBJ whole genome shotgun (WGS) entry which is preliminary data.</text>
</comment>